<proteinExistence type="predicted"/>
<reference evidence="1 2" key="1">
    <citation type="submission" date="2021-07" db="EMBL/GenBank/DDBJ databases">
        <title>Paenibacillus radiodurans sp. nov., isolated from the southeastern edge of Tengger Desert.</title>
        <authorList>
            <person name="Zhang G."/>
        </authorList>
    </citation>
    <scope>NUCLEOTIDE SEQUENCE [LARGE SCALE GENOMIC DNA]</scope>
    <source>
        <strain evidence="1 2">DT7-4</strain>
    </source>
</reference>
<dbReference type="PANTHER" id="PTHR42924">
    <property type="entry name" value="EXONUCLEASE"/>
    <property type="match status" value="1"/>
</dbReference>
<organism evidence="1 2">
    <name type="scientific">Paenibacillus oenotherae</name>
    <dbReference type="NCBI Taxonomy" id="1435645"/>
    <lineage>
        <taxon>Bacteria</taxon>
        <taxon>Bacillati</taxon>
        <taxon>Bacillota</taxon>
        <taxon>Bacilli</taxon>
        <taxon>Bacillales</taxon>
        <taxon>Paenibacillaceae</taxon>
        <taxon>Paenibacillus</taxon>
    </lineage>
</organism>
<dbReference type="RefSeq" id="WP_219873037.1">
    <property type="nucleotide sequence ID" value="NZ_JAHZIJ010000008.1"/>
</dbReference>
<dbReference type="SUPFAM" id="SSF89550">
    <property type="entry name" value="PHP domain-like"/>
    <property type="match status" value="1"/>
</dbReference>
<gene>
    <name evidence="1" type="ORF">K0T92_13655</name>
</gene>
<sequence length="263" mass="30069">MRIDLHTHAKWSKSIDFSYDYYRSMMKEAHHNHLDAVALTEHFHTRRFADIYDTLDRHCRYEGDYYVVEGVKVFPGIEVDVKENGHILLIGARENILAVRSRLEGHTEESHYIELERLLRLSDEYSCIRIGAHPFRGANPLHHVQPELLAQLDAFDVNGRDLHHYGLNMEGRVLDLARQIGLPVVAGSDTHQPLQFGSVYNELEEDCDTIEQLRDAIRQGACAYQISPHLHAKVAAAEAEQTRYKKEWATRSMGSVIAGDIDG</sequence>
<protein>
    <submittedName>
        <fullName evidence="1">Histidinol-phosphatase</fullName>
    </submittedName>
</protein>
<comment type="caution">
    <text evidence="1">The sequence shown here is derived from an EMBL/GenBank/DDBJ whole genome shotgun (WGS) entry which is preliminary data.</text>
</comment>
<dbReference type="InterPro" id="IPR052018">
    <property type="entry name" value="PHP_domain"/>
</dbReference>
<dbReference type="Pfam" id="PF13263">
    <property type="entry name" value="PHP_C"/>
    <property type="match status" value="1"/>
</dbReference>
<evidence type="ECO:0000313" key="1">
    <source>
        <dbReference type="EMBL" id="MBW7475795.1"/>
    </source>
</evidence>
<dbReference type="PANTHER" id="PTHR42924:SF3">
    <property type="entry name" value="POLYMERASE_HISTIDINOL PHOSPHATASE N-TERMINAL DOMAIN-CONTAINING PROTEIN"/>
    <property type="match status" value="1"/>
</dbReference>
<dbReference type="Proteomes" id="UP000812277">
    <property type="component" value="Unassembled WGS sequence"/>
</dbReference>
<keyword evidence="2" id="KW-1185">Reference proteome</keyword>
<name>A0ABS7D7C9_9BACL</name>
<dbReference type="EMBL" id="JAHZIJ010000008">
    <property type="protein sequence ID" value="MBW7475795.1"/>
    <property type="molecule type" value="Genomic_DNA"/>
</dbReference>
<dbReference type="InterPro" id="IPR016195">
    <property type="entry name" value="Pol/histidinol_Pase-like"/>
</dbReference>
<dbReference type="Gene3D" id="3.20.20.140">
    <property type="entry name" value="Metal-dependent hydrolases"/>
    <property type="match status" value="1"/>
</dbReference>
<evidence type="ECO:0000313" key="2">
    <source>
        <dbReference type="Proteomes" id="UP000812277"/>
    </source>
</evidence>
<accession>A0ABS7D7C9</accession>